<proteinExistence type="predicted"/>
<dbReference type="AlphaFoldDB" id="A0A9D4R407"/>
<dbReference type="EMBL" id="JAIWYP010000003">
    <property type="protein sequence ID" value="KAH3853112.1"/>
    <property type="molecule type" value="Genomic_DNA"/>
</dbReference>
<gene>
    <name evidence="1" type="ORF">DPMN_095635</name>
</gene>
<evidence type="ECO:0000313" key="1">
    <source>
        <dbReference type="EMBL" id="KAH3853112.1"/>
    </source>
</evidence>
<protein>
    <submittedName>
        <fullName evidence="1">Uncharacterized protein</fullName>
    </submittedName>
</protein>
<name>A0A9D4R407_DREPO</name>
<keyword evidence="2" id="KW-1185">Reference proteome</keyword>
<evidence type="ECO:0000313" key="2">
    <source>
        <dbReference type="Proteomes" id="UP000828390"/>
    </source>
</evidence>
<sequence>MWQSYNTGNHPYARPSLSCKNFIQAKHGNIRRISVIENNHLMSAQANLGQDLMHMQKACYPEHSSNASVSSLVD</sequence>
<accession>A0A9D4R407</accession>
<comment type="caution">
    <text evidence="1">The sequence shown here is derived from an EMBL/GenBank/DDBJ whole genome shotgun (WGS) entry which is preliminary data.</text>
</comment>
<organism evidence="1 2">
    <name type="scientific">Dreissena polymorpha</name>
    <name type="common">Zebra mussel</name>
    <name type="synonym">Mytilus polymorpha</name>
    <dbReference type="NCBI Taxonomy" id="45954"/>
    <lineage>
        <taxon>Eukaryota</taxon>
        <taxon>Metazoa</taxon>
        <taxon>Spiralia</taxon>
        <taxon>Lophotrochozoa</taxon>
        <taxon>Mollusca</taxon>
        <taxon>Bivalvia</taxon>
        <taxon>Autobranchia</taxon>
        <taxon>Heteroconchia</taxon>
        <taxon>Euheterodonta</taxon>
        <taxon>Imparidentia</taxon>
        <taxon>Neoheterodontei</taxon>
        <taxon>Myida</taxon>
        <taxon>Dreissenoidea</taxon>
        <taxon>Dreissenidae</taxon>
        <taxon>Dreissena</taxon>
    </lineage>
</organism>
<reference evidence="1" key="1">
    <citation type="journal article" date="2019" name="bioRxiv">
        <title>The Genome of the Zebra Mussel, Dreissena polymorpha: A Resource for Invasive Species Research.</title>
        <authorList>
            <person name="McCartney M.A."/>
            <person name="Auch B."/>
            <person name="Kono T."/>
            <person name="Mallez S."/>
            <person name="Zhang Y."/>
            <person name="Obille A."/>
            <person name="Becker A."/>
            <person name="Abrahante J.E."/>
            <person name="Garbe J."/>
            <person name="Badalamenti J.P."/>
            <person name="Herman A."/>
            <person name="Mangelson H."/>
            <person name="Liachko I."/>
            <person name="Sullivan S."/>
            <person name="Sone E.D."/>
            <person name="Koren S."/>
            <person name="Silverstein K.A.T."/>
            <person name="Beckman K.B."/>
            <person name="Gohl D.M."/>
        </authorList>
    </citation>
    <scope>NUCLEOTIDE SEQUENCE</scope>
    <source>
        <strain evidence="1">Duluth1</strain>
        <tissue evidence="1">Whole animal</tissue>
    </source>
</reference>
<reference evidence="1" key="2">
    <citation type="submission" date="2020-11" db="EMBL/GenBank/DDBJ databases">
        <authorList>
            <person name="McCartney M.A."/>
            <person name="Auch B."/>
            <person name="Kono T."/>
            <person name="Mallez S."/>
            <person name="Becker A."/>
            <person name="Gohl D.M."/>
            <person name="Silverstein K.A.T."/>
            <person name="Koren S."/>
            <person name="Bechman K.B."/>
            <person name="Herman A."/>
            <person name="Abrahante J.E."/>
            <person name="Garbe J."/>
        </authorList>
    </citation>
    <scope>NUCLEOTIDE SEQUENCE</scope>
    <source>
        <strain evidence="1">Duluth1</strain>
        <tissue evidence="1">Whole animal</tissue>
    </source>
</reference>
<dbReference type="Proteomes" id="UP000828390">
    <property type="component" value="Unassembled WGS sequence"/>
</dbReference>